<accession>A0A1H3S2P0</accession>
<dbReference type="AlphaFoldDB" id="A0A1H3S2P0"/>
<keyword evidence="1" id="KW-0812">Transmembrane</keyword>
<dbReference type="STRING" id="381665.SAMN05216554_3234"/>
<feature type="transmembrane region" description="Helical" evidence="1">
    <location>
        <begin position="131"/>
        <end position="154"/>
    </location>
</feature>
<feature type="transmembrane region" description="Helical" evidence="1">
    <location>
        <begin position="209"/>
        <end position="225"/>
    </location>
</feature>
<keyword evidence="1" id="KW-1133">Transmembrane helix</keyword>
<feature type="transmembrane region" description="Helical" evidence="1">
    <location>
        <begin position="25"/>
        <end position="47"/>
    </location>
</feature>
<evidence type="ECO:0008006" key="4">
    <source>
        <dbReference type="Google" id="ProtNLM"/>
    </source>
</evidence>
<sequence length="248" mass="27147">MNESISAQPTIVTGGGTGRILAARIWFGGIAVVVGAALIIQIVLIFTGGQDVNAFQSTVGQSLGTRFFHLFSYFTIQSNLFVLGTSIVLALNVWKNGPVWRVLRFDAMLGIIITGLVYEGILAALVHPTGWALAATIGFHYISPWATLIGWFVFGPRPRMPWTTTALGFIWPVAWLVFTFVVGAIMNWYPYPFLDVSLIGFADSVRNCLVILLIGVIIAVILTLLDRRLPALVHDGPPRTPRVRRARG</sequence>
<dbReference type="InterPro" id="IPR049713">
    <property type="entry name" value="Pr6Pr-like"/>
</dbReference>
<evidence type="ECO:0000256" key="1">
    <source>
        <dbReference type="SAM" id="Phobius"/>
    </source>
</evidence>
<gene>
    <name evidence="2" type="ORF">SAMN05216554_3234</name>
</gene>
<dbReference type="RefSeq" id="WP_175494302.1">
    <property type="nucleotide sequence ID" value="NZ_FNPZ01000003.1"/>
</dbReference>
<dbReference type="NCBIfam" id="NF038065">
    <property type="entry name" value="Pr6Pr"/>
    <property type="match status" value="1"/>
</dbReference>
<dbReference type="EMBL" id="FNPZ01000003">
    <property type="protein sequence ID" value="SDZ31751.1"/>
    <property type="molecule type" value="Genomic_DNA"/>
</dbReference>
<keyword evidence="1" id="KW-0472">Membrane</keyword>
<feature type="transmembrane region" description="Helical" evidence="1">
    <location>
        <begin position="67"/>
        <end position="93"/>
    </location>
</feature>
<feature type="transmembrane region" description="Helical" evidence="1">
    <location>
        <begin position="105"/>
        <end position="125"/>
    </location>
</feature>
<dbReference type="Proteomes" id="UP000198891">
    <property type="component" value="Unassembled WGS sequence"/>
</dbReference>
<protein>
    <recommendedName>
        <fullName evidence="4">FAR-17a/AIG1-like protein</fullName>
    </recommendedName>
</protein>
<evidence type="ECO:0000313" key="2">
    <source>
        <dbReference type="EMBL" id="SDZ31751.1"/>
    </source>
</evidence>
<keyword evidence="3" id="KW-1185">Reference proteome</keyword>
<organism evidence="2 3">
    <name type="scientific">Herbiconiux ginsengi</name>
    <dbReference type="NCBI Taxonomy" id="381665"/>
    <lineage>
        <taxon>Bacteria</taxon>
        <taxon>Bacillati</taxon>
        <taxon>Actinomycetota</taxon>
        <taxon>Actinomycetes</taxon>
        <taxon>Micrococcales</taxon>
        <taxon>Microbacteriaceae</taxon>
        <taxon>Herbiconiux</taxon>
    </lineage>
</organism>
<name>A0A1H3S2P0_9MICO</name>
<reference evidence="2 3" key="1">
    <citation type="submission" date="2016-10" db="EMBL/GenBank/DDBJ databases">
        <authorList>
            <person name="de Groot N.N."/>
        </authorList>
    </citation>
    <scope>NUCLEOTIDE SEQUENCE [LARGE SCALE GENOMIC DNA]</scope>
    <source>
        <strain evidence="2 3">CGMCC 4.3491</strain>
    </source>
</reference>
<feature type="transmembrane region" description="Helical" evidence="1">
    <location>
        <begin position="166"/>
        <end position="189"/>
    </location>
</feature>
<evidence type="ECO:0000313" key="3">
    <source>
        <dbReference type="Proteomes" id="UP000198891"/>
    </source>
</evidence>
<proteinExistence type="predicted"/>